<dbReference type="PaxDb" id="3880-AES78017"/>
<evidence type="ECO:0000256" key="1">
    <source>
        <dbReference type="SAM" id="MobiDB-lite"/>
    </source>
</evidence>
<dbReference type="GO" id="GO:0008311">
    <property type="term" value="F:double-stranded DNA 3'-5' DNA exonuclease activity"/>
    <property type="evidence" value="ECO:0000318"/>
    <property type="project" value="GO_Central"/>
</dbReference>
<keyword evidence="2" id="KW-0255">Endonuclease</keyword>
<reference evidence="2 4" key="2">
    <citation type="journal article" date="2014" name="BMC Genomics">
        <title>An improved genome release (version Mt4.0) for the model legume Medicago truncatula.</title>
        <authorList>
            <person name="Tang H."/>
            <person name="Krishnakumar V."/>
            <person name="Bidwell S."/>
            <person name="Rosen B."/>
            <person name="Chan A."/>
            <person name="Zhou S."/>
            <person name="Gentzbittel L."/>
            <person name="Childs K.L."/>
            <person name="Yandell M."/>
            <person name="Gundlach H."/>
            <person name="Mayer K.F."/>
            <person name="Schwartz D.C."/>
            <person name="Town C.D."/>
        </authorList>
    </citation>
    <scope>GENOME REANNOTATION</scope>
    <source>
        <strain evidence="2">A17</strain>
        <strain evidence="3 4">cv. Jemalong A17</strain>
    </source>
</reference>
<name>G7KVQ0_MEDTR</name>
<dbReference type="HOGENOM" id="CLU_1322661_0_0_1"/>
<keyword evidence="4" id="KW-1185">Reference proteome</keyword>
<organism evidence="2 4">
    <name type="scientific">Medicago truncatula</name>
    <name type="common">Barrel medic</name>
    <name type="synonym">Medicago tribuloides</name>
    <dbReference type="NCBI Taxonomy" id="3880"/>
    <lineage>
        <taxon>Eukaryota</taxon>
        <taxon>Viridiplantae</taxon>
        <taxon>Streptophyta</taxon>
        <taxon>Embryophyta</taxon>
        <taxon>Tracheophyta</taxon>
        <taxon>Spermatophyta</taxon>
        <taxon>Magnoliopsida</taxon>
        <taxon>eudicotyledons</taxon>
        <taxon>Gunneridae</taxon>
        <taxon>Pentapetalae</taxon>
        <taxon>rosids</taxon>
        <taxon>fabids</taxon>
        <taxon>Fabales</taxon>
        <taxon>Fabaceae</taxon>
        <taxon>Papilionoideae</taxon>
        <taxon>50 kb inversion clade</taxon>
        <taxon>NPAAA clade</taxon>
        <taxon>Hologalegina</taxon>
        <taxon>IRL clade</taxon>
        <taxon>Trifolieae</taxon>
        <taxon>Medicago</taxon>
    </lineage>
</organism>
<dbReference type="GO" id="GO:0008081">
    <property type="term" value="F:phosphoric diester hydrolase activity"/>
    <property type="evidence" value="ECO:0000318"/>
    <property type="project" value="GO_Central"/>
</dbReference>
<sequence>MHKRAESGDAIPIKSNDTRKSTSAARRVTKKKGGGYLHHCAQRLKVEANYTQSGSQASVNNNDWSNGLVLHGSDKAKSEDVRGIVCKSLWDNTHVDFSYQPSMGASEGLFTLWDNKEHVLGIQGCFVRTGEKFTIFNVYAPCDSNRQQVLWQNLLVRLASLDDQNVCVCGDFNVVLFMEVLPTASVHFNKLIVDSCLVELPLWGRRCM</sequence>
<keyword evidence="2" id="KW-0540">Nuclease</keyword>
<reference evidence="3" key="3">
    <citation type="submission" date="2015-04" db="UniProtKB">
        <authorList>
            <consortium name="EnsemblPlants"/>
        </authorList>
    </citation>
    <scope>IDENTIFICATION</scope>
    <source>
        <strain evidence="3">cv. Jemalong A17</strain>
    </source>
</reference>
<dbReference type="GO" id="GO:0003906">
    <property type="term" value="F:DNA-(apurinic or apyrimidinic site) endonuclease activity"/>
    <property type="evidence" value="ECO:0000318"/>
    <property type="project" value="GO_Central"/>
</dbReference>
<dbReference type="AlphaFoldDB" id="G7KVQ0"/>
<accession>G7KVQ0</accession>
<gene>
    <name evidence="2" type="ordered locus">MTR_7g023030</name>
</gene>
<dbReference type="InterPro" id="IPR036691">
    <property type="entry name" value="Endo/exonu/phosph_ase_sf"/>
</dbReference>
<protein>
    <submittedName>
        <fullName evidence="2">Endonuclease/exonuclease/phosphatase family protein</fullName>
    </submittedName>
</protein>
<keyword evidence="2" id="KW-0378">Hydrolase</keyword>
<dbReference type="EMBL" id="CM001223">
    <property type="protein sequence ID" value="AES78017.2"/>
    <property type="molecule type" value="Genomic_DNA"/>
</dbReference>
<accession>A0A0C3W318</accession>
<dbReference type="Gene3D" id="3.60.10.10">
    <property type="entry name" value="Endonuclease/exonuclease/phosphatase"/>
    <property type="match status" value="1"/>
</dbReference>
<dbReference type="GO" id="GO:0005634">
    <property type="term" value="C:nucleus"/>
    <property type="evidence" value="ECO:0000318"/>
    <property type="project" value="GO_Central"/>
</dbReference>
<dbReference type="EnsemblPlants" id="AES78017">
    <property type="protein sequence ID" value="AES78017"/>
    <property type="gene ID" value="MTR_7g023030"/>
</dbReference>
<dbReference type="SUPFAM" id="SSF56219">
    <property type="entry name" value="DNase I-like"/>
    <property type="match status" value="1"/>
</dbReference>
<evidence type="ECO:0000313" key="3">
    <source>
        <dbReference type="EnsemblPlants" id="AES78017"/>
    </source>
</evidence>
<dbReference type="Proteomes" id="UP000002051">
    <property type="component" value="Unassembled WGS sequence"/>
</dbReference>
<dbReference type="GO" id="GO:0006284">
    <property type="term" value="P:base-excision repair"/>
    <property type="evidence" value="ECO:0000318"/>
    <property type="project" value="GO_Central"/>
</dbReference>
<proteinExistence type="predicted"/>
<evidence type="ECO:0000313" key="2">
    <source>
        <dbReference type="EMBL" id="AES78017.2"/>
    </source>
</evidence>
<reference evidence="2 4" key="1">
    <citation type="journal article" date="2011" name="Nature">
        <title>The Medicago genome provides insight into the evolution of rhizobial symbioses.</title>
        <authorList>
            <person name="Young N.D."/>
            <person name="Debelle F."/>
            <person name="Oldroyd G.E."/>
            <person name="Geurts R."/>
            <person name="Cannon S.B."/>
            <person name="Udvardi M.K."/>
            <person name="Benedito V.A."/>
            <person name="Mayer K.F."/>
            <person name="Gouzy J."/>
            <person name="Schoof H."/>
            <person name="Van de Peer Y."/>
            <person name="Proost S."/>
            <person name="Cook D.R."/>
            <person name="Meyers B.C."/>
            <person name="Spannagl M."/>
            <person name="Cheung F."/>
            <person name="De Mita S."/>
            <person name="Krishnakumar V."/>
            <person name="Gundlach H."/>
            <person name="Zhou S."/>
            <person name="Mudge J."/>
            <person name="Bharti A.K."/>
            <person name="Murray J.D."/>
            <person name="Naoumkina M.A."/>
            <person name="Rosen B."/>
            <person name="Silverstein K.A."/>
            <person name="Tang H."/>
            <person name="Rombauts S."/>
            <person name="Zhao P.X."/>
            <person name="Zhou P."/>
            <person name="Barbe V."/>
            <person name="Bardou P."/>
            <person name="Bechner M."/>
            <person name="Bellec A."/>
            <person name="Berger A."/>
            <person name="Berges H."/>
            <person name="Bidwell S."/>
            <person name="Bisseling T."/>
            <person name="Choisne N."/>
            <person name="Couloux A."/>
            <person name="Denny R."/>
            <person name="Deshpande S."/>
            <person name="Dai X."/>
            <person name="Doyle J.J."/>
            <person name="Dudez A.M."/>
            <person name="Farmer A.D."/>
            <person name="Fouteau S."/>
            <person name="Franken C."/>
            <person name="Gibelin C."/>
            <person name="Gish J."/>
            <person name="Goldstein S."/>
            <person name="Gonzalez A.J."/>
            <person name="Green P.J."/>
            <person name="Hallab A."/>
            <person name="Hartog M."/>
            <person name="Hua A."/>
            <person name="Humphray S.J."/>
            <person name="Jeong D.H."/>
            <person name="Jing Y."/>
            <person name="Jocker A."/>
            <person name="Kenton S.M."/>
            <person name="Kim D.J."/>
            <person name="Klee K."/>
            <person name="Lai H."/>
            <person name="Lang C."/>
            <person name="Lin S."/>
            <person name="Macmil S.L."/>
            <person name="Magdelenat G."/>
            <person name="Matthews L."/>
            <person name="McCorrison J."/>
            <person name="Monaghan E.L."/>
            <person name="Mun J.H."/>
            <person name="Najar F.Z."/>
            <person name="Nicholson C."/>
            <person name="Noirot C."/>
            <person name="O'Bleness M."/>
            <person name="Paule C.R."/>
            <person name="Poulain J."/>
            <person name="Prion F."/>
            <person name="Qin B."/>
            <person name="Qu C."/>
            <person name="Retzel E.F."/>
            <person name="Riddle C."/>
            <person name="Sallet E."/>
            <person name="Samain S."/>
            <person name="Samson N."/>
            <person name="Sanders I."/>
            <person name="Saurat O."/>
            <person name="Scarpelli C."/>
            <person name="Schiex T."/>
            <person name="Segurens B."/>
            <person name="Severin A.J."/>
            <person name="Sherrier D.J."/>
            <person name="Shi R."/>
            <person name="Sims S."/>
            <person name="Singer S.R."/>
            <person name="Sinharoy S."/>
            <person name="Sterck L."/>
            <person name="Viollet A."/>
            <person name="Wang B.B."/>
            <person name="Wang K."/>
            <person name="Wang M."/>
            <person name="Wang X."/>
            <person name="Warfsmann J."/>
            <person name="Weissenbach J."/>
            <person name="White D.D."/>
            <person name="White J.D."/>
            <person name="Wiley G.B."/>
            <person name="Wincker P."/>
            <person name="Xing Y."/>
            <person name="Yang L."/>
            <person name="Yao Z."/>
            <person name="Ying F."/>
            <person name="Zhai J."/>
            <person name="Zhou L."/>
            <person name="Zuber A."/>
            <person name="Denarie J."/>
            <person name="Dixon R.A."/>
            <person name="May G.D."/>
            <person name="Schwartz D.C."/>
            <person name="Rogers J."/>
            <person name="Quetier F."/>
            <person name="Town C.D."/>
            <person name="Roe B.A."/>
        </authorList>
    </citation>
    <scope>NUCLEOTIDE SEQUENCE [LARGE SCALE GENOMIC DNA]</scope>
    <source>
        <strain evidence="2">A17</strain>
        <strain evidence="3 4">cv. Jemalong A17</strain>
    </source>
</reference>
<feature type="region of interest" description="Disordered" evidence="1">
    <location>
        <begin position="1"/>
        <end position="31"/>
    </location>
</feature>
<evidence type="ECO:0000313" key="4">
    <source>
        <dbReference type="Proteomes" id="UP000002051"/>
    </source>
</evidence>